<dbReference type="InterPro" id="IPR050553">
    <property type="entry name" value="Thioredoxin_ResA/DsbE_sf"/>
</dbReference>
<dbReference type="InterPro" id="IPR036249">
    <property type="entry name" value="Thioredoxin-like_sf"/>
</dbReference>
<dbReference type="AlphaFoldDB" id="A0A235B699"/>
<accession>A0A235B699</accession>
<organism evidence="8 9">
    <name type="scientific">Paludifilum halophilum</name>
    <dbReference type="NCBI Taxonomy" id="1642702"/>
    <lineage>
        <taxon>Bacteria</taxon>
        <taxon>Bacillati</taxon>
        <taxon>Bacillota</taxon>
        <taxon>Bacilli</taxon>
        <taxon>Bacillales</taxon>
        <taxon>Thermoactinomycetaceae</taxon>
        <taxon>Paludifilum</taxon>
    </lineage>
</organism>
<dbReference type="InterPro" id="IPR013766">
    <property type="entry name" value="Thioredoxin_domain"/>
</dbReference>
<comment type="subcellular location">
    <subcellularLocation>
        <location evidence="1">Cell envelope</location>
    </subcellularLocation>
</comment>
<dbReference type="GO" id="GO:0016209">
    <property type="term" value="F:antioxidant activity"/>
    <property type="evidence" value="ECO:0007669"/>
    <property type="project" value="InterPro"/>
</dbReference>
<keyword evidence="5" id="KW-0676">Redox-active center</keyword>
<evidence type="ECO:0000256" key="1">
    <source>
        <dbReference type="ARBA" id="ARBA00004196"/>
    </source>
</evidence>
<dbReference type="NCBIfam" id="NF002854">
    <property type="entry name" value="PRK03147.1"/>
    <property type="match status" value="1"/>
</dbReference>
<dbReference type="RefSeq" id="WP_094264504.1">
    <property type="nucleotide sequence ID" value="NZ_NOWF01000005.1"/>
</dbReference>
<name>A0A235B699_9BACL</name>
<dbReference type="GO" id="GO:0030313">
    <property type="term" value="C:cell envelope"/>
    <property type="evidence" value="ECO:0007669"/>
    <property type="project" value="UniProtKB-SubCell"/>
</dbReference>
<dbReference type="PANTHER" id="PTHR42852">
    <property type="entry name" value="THIOL:DISULFIDE INTERCHANGE PROTEIN DSBE"/>
    <property type="match status" value="1"/>
</dbReference>
<dbReference type="InterPro" id="IPR000866">
    <property type="entry name" value="AhpC/TSA"/>
</dbReference>
<dbReference type="PROSITE" id="PS00194">
    <property type="entry name" value="THIOREDOXIN_1"/>
    <property type="match status" value="1"/>
</dbReference>
<keyword evidence="6" id="KW-0472">Membrane</keyword>
<dbReference type="Proteomes" id="UP000215459">
    <property type="component" value="Unassembled WGS sequence"/>
</dbReference>
<dbReference type="Gene3D" id="3.40.30.10">
    <property type="entry name" value="Glutaredoxin"/>
    <property type="match status" value="1"/>
</dbReference>
<gene>
    <name evidence="8" type="ORF">CHM34_10295</name>
</gene>
<keyword evidence="2" id="KW-0201">Cytochrome c-type biogenesis</keyword>
<dbReference type="InterPro" id="IPR017937">
    <property type="entry name" value="Thioredoxin_CS"/>
</dbReference>
<keyword evidence="3" id="KW-0735">Signal-anchor</keyword>
<dbReference type="SUPFAM" id="SSF52833">
    <property type="entry name" value="Thioredoxin-like"/>
    <property type="match status" value="1"/>
</dbReference>
<feature type="domain" description="Thioredoxin" evidence="7">
    <location>
        <begin position="37"/>
        <end position="175"/>
    </location>
</feature>
<dbReference type="PROSITE" id="PS51352">
    <property type="entry name" value="THIOREDOXIN_2"/>
    <property type="match status" value="1"/>
</dbReference>
<dbReference type="EMBL" id="NOWF01000005">
    <property type="protein sequence ID" value="OYD07834.1"/>
    <property type="molecule type" value="Genomic_DNA"/>
</dbReference>
<dbReference type="OrthoDB" id="25753at2"/>
<keyword evidence="6" id="KW-1133">Transmembrane helix</keyword>
<dbReference type="GO" id="GO:0017004">
    <property type="term" value="P:cytochrome complex assembly"/>
    <property type="evidence" value="ECO:0007669"/>
    <property type="project" value="UniProtKB-KW"/>
</dbReference>
<evidence type="ECO:0000256" key="4">
    <source>
        <dbReference type="ARBA" id="ARBA00023157"/>
    </source>
</evidence>
<dbReference type="Pfam" id="PF00578">
    <property type="entry name" value="AhpC-TSA"/>
    <property type="match status" value="1"/>
</dbReference>
<dbReference type="PANTHER" id="PTHR42852:SF6">
    <property type="entry name" value="THIOL:DISULFIDE INTERCHANGE PROTEIN DSBE"/>
    <property type="match status" value="1"/>
</dbReference>
<evidence type="ECO:0000256" key="6">
    <source>
        <dbReference type="SAM" id="Phobius"/>
    </source>
</evidence>
<evidence type="ECO:0000313" key="9">
    <source>
        <dbReference type="Proteomes" id="UP000215459"/>
    </source>
</evidence>
<keyword evidence="4" id="KW-1015">Disulfide bond</keyword>
<evidence type="ECO:0000256" key="2">
    <source>
        <dbReference type="ARBA" id="ARBA00022748"/>
    </source>
</evidence>
<proteinExistence type="predicted"/>
<keyword evidence="9" id="KW-1185">Reference proteome</keyword>
<protein>
    <submittedName>
        <fullName evidence="8">Thiol-disulfide oxidoreductase</fullName>
    </submittedName>
</protein>
<comment type="caution">
    <text evidence="8">The sequence shown here is derived from an EMBL/GenBank/DDBJ whole genome shotgun (WGS) entry which is preliminary data.</text>
</comment>
<keyword evidence="6" id="KW-0812">Transmembrane</keyword>
<dbReference type="GO" id="GO:0016491">
    <property type="term" value="F:oxidoreductase activity"/>
    <property type="evidence" value="ECO:0007669"/>
    <property type="project" value="InterPro"/>
</dbReference>
<evidence type="ECO:0000313" key="8">
    <source>
        <dbReference type="EMBL" id="OYD07834.1"/>
    </source>
</evidence>
<evidence type="ECO:0000256" key="3">
    <source>
        <dbReference type="ARBA" id="ARBA00022968"/>
    </source>
</evidence>
<dbReference type="CDD" id="cd02966">
    <property type="entry name" value="TlpA_like_family"/>
    <property type="match status" value="1"/>
</dbReference>
<evidence type="ECO:0000259" key="7">
    <source>
        <dbReference type="PROSITE" id="PS51352"/>
    </source>
</evidence>
<sequence length="176" mass="20167">MNKQMRYWIRRILLVVMAGMVAFALYQTISGKQSKSPEVGEKAPDFELKTLDGETMKLSDLRGQAVLINFWATWCEPCRDEMPAIQNVYDRYKEQGFEVVAVNIAEAPVSVRGFARQLELDFPILLDRDRKVTNQYDIGPIPSSLLIDQEGKVVRKHSGQMQEKQIEGYVREALAR</sequence>
<feature type="transmembrane region" description="Helical" evidence="6">
    <location>
        <begin position="12"/>
        <end position="29"/>
    </location>
</feature>
<reference evidence="8 9" key="1">
    <citation type="submission" date="2017-07" db="EMBL/GenBank/DDBJ databases">
        <title>The genome sequence of Paludifilum halophilum highlights mechanisms for microbial adaptation to high salt environemnts.</title>
        <authorList>
            <person name="Belbahri L."/>
        </authorList>
    </citation>
    <scope>NUCLEOTIDE SEQUENCE [LARGE SCALE GENOMIC DNA]</scope>
    <source>
        <strain evidence="8 9">DSM 102817</strain>
    </source>
</reference>
<evidence type="ECO:0000256" key="5">
    <source>
        <dbReference type="ARBA" id="ARBA00023284"/>
    </source>
</evidence>